<evidence type="ECO:0000313" key="6">
    <source>
        <dbReference type="EMBL" id="OGD10526.1"/>
    </source>
</evidence>
<dbReference type="InterPro" id="IPR018265">
    <property type="entry name" value="Ribosomal_bL35_CS"/>
</dbReference>
<evidence type="ECO:0000313" key="7">
    <source>
        <dbReference type="Proteomes" id="UP000176424"/>
    </source>
</evidence>
<dbReference type="GO" id="GO:0003735">
    <property type="term" value="F:structural constituent of ribosome"/>
    <property type="evidence" value="ECO:0007669"/>
    <property type="project" value="InterPro"/>
</dbReference>
<evidence type="ECO:0000256" key="5">
    <source>
        <dbReference type="RuleBase" id="RU000568"/>
    </source>
</evidence>
<dbReference type="Pfam" id="PF01632">
    <property type="entry name" value="Ribosomal_L35p"/>
    <property type="match status" value="1"/>
</dbReference>
<dbReference type="InterPro" id="IPR037229">
    <property type="entry name" value="Ribosomal_bL35_sf"/>
</dbReference>
<organism evidence="6 7">
    <name type="scientific">Candidatus Amesbacteria bacterium RIFOXYB1_FULL_44_23</name>
    <dbReference type="NCBI Taxonomy" id="1797263"/>
    <lineage>
        <taxon>Bacteria</taxon>
        <taxon>Candidatus Amesiibacteriota</taxon>
    </lineage>
</organism>
<dbReference type="HAMAP" id="MF_00514">
    <property type="entry name" value="Ribosomal_bL35"/>
    <property type="match status" value="1"/>
</dbReference>
<dbReference type="STRING" id="1797263.A2397_00520"/>
<dbReference type="SUPFAM" id="SSF143034">
    <property type="entry name" value="L35p-like"/>
    <property type="match status" value="1"/>
</dbReference>
<name>A0A1F4ZXH4_9BACT</name>
<dbReference type="InterPro" id="IPR021137">
    <property type="entry name" value="Ribosomal_bL35-like"/>
</dbReference>
<sequence>MAKKAKTKKSAVRRFKITGTGKVMRRVGFGRHLKRRKSAGQLRGYKVNKEVTGKMARRVKRLINLA</sequence>
<dbReference type="PROSITE" id="PS00936">
    <property type="entry name" value="RIBOSOMAL_L35"/>
    <property type="match status" value="1"/>
</dbReference>
<dbReference type="PRINTS" id="PR00064">
    <property type="entry name" value="RIBOSOMALL35"/>
</dbReference>
<comment type="similarity">
    <text evidence="1 4 5">Belongs to the bacterial ribosomal protein bL35 family.</text>
</comment>
<proteinExistence type="inferred from homology"/>
<dbReference type="InterPro" id="IPR001706">
    <property type="entry name" value="Ribosomal_bL35"/>
</dbReference>
<keyword evidence="3 4" id="KW-0687">Ribonucleoprotein</keyword>
<accession>A0A1F4ZXH4</accession>
<dbReference type="GO" id="GO:0005840">
    <property type="term" value="C:ribosome"/>
    <property type="evidence" value="ECO:0007669"/>
    <property type="project" value="UniProtKB-KW"/>
</dbReference>
<comment type="caution">
    <text evidence="6">The sequence shown here is derived from an EMBL/GenBank/DDBJ whole genome shotgun (WGS) entry which is preliminary data.</text>
</comment>
<dbReference type="Gene3D" id="4.10.410.60">
    <property type="match status" value="1"/>
</dbReference>
<dbReference type="EMBL" id="MEXR01000004">
    <property type="protein sequence ID" value="OGD10526.1"/>
    <property type="molecule type" value="Genomic_DNA"/>
</dbReference>
<keyword evidence="2 4" id="KW-0689">Ribosomal protein</keyword>
<evidence type="ECO:0000256" key="4">
    <source>
        <dbReference type="HAMAP-Rule" id="MF_00514"/>
    </source>
</evidence>
<gene>
    <name evidence="4" type="primary">rpmI</name>
    <name evidence="6" type="ORF">A2397_00520</name>
</gene>
<evidence type="ECO:0000256" key="3">
    <source>
        <dbReference type="ARBA" id="ARBA00023274"/>
    </source>
</evidence>
<reference evidence="6 7" key="1">
    <citation type="journal article" date="2016" name="Nat. Commun.">
        <title>Thousands of microbial genomes shed light on interconnected biogeochemical processes in an aquifer system.</title>
        <authorList>
            <person name="Anantharaman K."/>
            <person name="Brown C.T."/>
            <person name="Hug L.A."/>
            <person name="Sharon I."/>
            <person name="Castelle C.J."/>
            <person name="Probst A.J."/>
            <person name="Thomas B.C."/>
            <person name="Singh A."/>
            <person name="Wilkins M.J."/>
            <person name="Karaoz U."/>
            <person name="Brodie E.L."/>
            <person name="Williams K.H."/>
            <person name="Hubbard S.S."/>
            <person name="Banfield J.F."/>
        </authorList>
    </citation>
    <scope>NUCLEOTIDE SEQUENCE [LARGE SCALE GENOMIC DNA]</scope>
</reference>
<dbReference type="GO" id="GO:0006412">
    <property type="term" value="P:translation"/>
    <property type="evidence" value="ECO:0007669"/>
    <property type="project" value="UniProtKB-UniRule"/>
</dbReference>
<evidence type="ECO:0000256" key="2">
    <source>
        <dbReference type="ARBA" id="ARBA00022980"/>
    </source>
</evidence>
<evidence type="ECO:0000256" key="1">
    <source>
        <dbReference type="ARBA" id="ARBA00006598"/>
    </source>
</evidence>
<dbReference type="Proteomes" id="UP000176424">
    <property type="component" value="Unassembled WGS sequence"/>
</dbReference>
<dbReference type="GO" id="GO:1990904">
    <property type="term" value="C:ribonucleoprotein complex"/>
    <property type="evidence" value="ECO:0007669"/>
    <property type="project" value="UniProtKB-KW"/>
</dbReference>
<dbReference type="AlphaFoldDB" id="A0A1F4ZXH4"/>
<protein>
    <recommendedName>
        <fullName evidence="4">Large ribosomal subunit protein bL35</fullName>
    </recommendedName>
</protein>